<keyword evidence="1" id="KW-0812">Transmembrane</keyword>
<accession>A0A7M2WZM0</accession>
<dbReference type="KEGG" id="hbs:IPV69_05650"/>
<dbReference type="SUPFAM" id="SSF49464">
    <property type="entry name" value="Carboxypeptidase regulatory domain-like"/>
    <property type="match status" value="1"/>
</dbReference>
<reference evidence="2 3" key="1">
    <citation type="submission" date="2020-10" db="EMBL/GenBank/DDBJ databases">
        <title>Wide distribution of Phycisphaera-like planctomycetes from WD2101 soil group in peatlands and genome analysis of the first cultivated representative.</title>
        <authorList>
            <person name="Dedysh S.N."/>
            <person name="Beletsky A.V."/>
            <person name="Ivanova A."/>
            <person name="Kulichevskaya I.S."/>
            <person name="Suzina N.E."/>
            <person name="Philippov D.A."/>
            <person name="Rakitin A.L."/>
            <person name="Mardanov A.V."/>
            <person name="Ravin N.V."/>
        </authorList>
    </citation>
    <scope>NUCLEOTIDE SEQUENCE [LARGE SCALE GENOMIC DNA]</scope>
    <source>
        <strain evidence="2 3">M1803</strain>
    </source>
</reference>
<dbReference type="RefSeq" id="WP_206293947.1">
    <property type="nucleotide sequence ID" value="NZ_CP063458.1"/>
</dbReference>
<name>A0A7M2WZM0_9BACT</name>
<feature type="transmembrane region" description="Helical" evidence="1">
    <location>
        <begin position="12"/>
        <end position="33"/>
    </location>
</feature>
<sequence length="138" mass="14625">MKPFTSKVIGVSIGFSALALMVALFVVGLMDFTGNEDFLLRGKVVDDGGQPVSGVAVSAIVLVDTHNSPVKVPWGGSIASEPVKAVTDASGQFEIGGRGYGLTVGLQKHGFEGLDRHYKLHKDVEIKAPITFVLRTKD</sequence>
<organism evidence="2 3">
    <name type="scientific">Humisphaera borealis</name>
    <dbReference type="NCBI Taxonomy" id="2807512"/>
    <lineage>
        <taxon>Bacteria</taxon>
        <taxon>Pseudomonadati</taxon>
        <taxon>Planctomycetota</taxon>
        <taxon>Phycisphaerae</taxon>
        <taxon>Tepidisphaerales</taxon>
        <taxon>Tepidisphaeraceae</taxon>
        <taxon>Humisphaera</taxon>
    </lineage>
</organism>
<evidence type="ECO:0000313" key="2">
    <source>
        <dbReference type="EMBL" id="QOV90843.1"/>
    </source>
</evidence>
<keyword evidence="1" id="KW-0472">Membrane</keyword>
<dbReference type="InterPro" id="IPR008969">
    <property type="entry name" value="CarboxyPept-like_regulatory"/>
</dbReference>
<proteinExistence type="predicted"/>
<evidence type="ECO:0008006" key="4">
    <source>
        <dbReference type="Google" id="ProtNLM"/>
    </source>
</evidence>
<evidence type="ECO:0000256" key="1">
    <source>
        <dbReference type="SAM" id="Phobius"/>
    </source>
</evidence>
<dbReference type="Proteomes" id="UP000593765">
    <property type="component" value="Chromosome"/>
</dbReference>
<dbReference type="AlphaFoldDB" id="A0A7M2WZM0"/>
<protein>
    <recommendedName>
        <fullName evidence="4">Carboxypeptidase regulatory-like domain-containing protein</fullName>
    </recommendedName>
</protein>
<keyword evidence="3" id="KW-1185">Reference proteome</keyword>
<evidence type="ECO:0000313" key="3">
    <source>
        <dbReference type="Proteomes" id="UP000593765"/>
    </source>
</evidence>
<gene>
    <name evidence="2" type="ORF">IPV69_05650</name>
</gene>
<dbReference type="EMBL" id="CP063458">
    <property type="protein sequence ID" value="QOV90843.1"/>
    <property type="molecule type" value="Genomic_DNA"/>
</dbReference>
<keyword evidence="1" id="KW-1133">Transmembrane helix</keyword>